<dbReference type="EMBL" id="LJKE01000045">
    <property type="protein sequence ID" value="KZD66011.1"/>
    <property type="molecule type" value="Genomic_DNA"/>
</dbReference>
<protein>
    <submittedName>
        <fullName evidence="1">Uncharacterized protein</fullName>
    </submittedName>
</protein>
<dbReference type="PATRIC" id="fig|1396.535.peg.1812"/>
<dbReference type="RefSeq" id="WP_265184979.1">
    <property type="nucleotide sequence ID" value="NZ_LJKE01000045.1"/>
</dbReference>
<proteinExistence type="predicted"/>
<comment type="caution">
    <text evidence="1">The sequence shown here is derived from an EMBL/GenBank/DDBJ whole genome shotgun (WGS) entry which is preliminary data.</text>
</comment>
<dbReference type="AlphaFoldDB" id="A0A162P3N3"/>
<sequence length="44" mass="5422">MKPWTTEFKENYTELSEWLQCNTCLKRYELYTEKGKVFRGEELV</sequence>
<accession>A0A162P3N3</accession>
<gene>
    <name evidence="1" type="ORF">B4088_2768</name>
</gene>
<reference evidence="1 2" key="1">
    <citation type="submission" date="2015-09" db="EMBL/GenBank/DDBJ databases">
        <title>Bacillus cereus food isolates.</title>
        <authorList>
            <person name="Boekhorst J."/>
        </authorList>
    </citation>
    <scope>NUCLEOTIDE SEQUENCE [LARGE SCALE GENOMIC DNA]</scope>
    <source>
        <strain evidence="1 2">B4088</strain>
    </source>
</reference>
<evidence type="ECO:0000313" key="2">
    <source>
        <dbReference type="Proteomes" id="UP000076482"/>
    </source>
</evidence>
<evidence type="ECO:0000313" key="1">
    <source>
        <dbReference type="EMBL" id="KZD66011.1"/>
    </source>
</evidence>
<dbReference type="Proteomes" id="UP000076482">
    <property type="component" value="Unassembled WGS sequence"/>
</dbReference>
<name>A0A162P3N3_BACCE</name>
<organism evidence="1 2">
    <name type="scientific">Bacillus cereus</name>
    <dbReference type="NCBI Taxonomy" id="1396"/>
    <lineage>
        <taxon>Bacteria</taxon>
        <taxon>Bacillati</taxon>
        <taxon>Bacillota</taxon>
        <taxon>Bacilli</taxon>
        <taxon>Bacillales</taxon>
        <taxon>Bacillaceae</taxon>
        <taxon>Bacillus</taxon>
        <taxon>Bacillus cereus group</taxon>
    </lineage>
</organism>